<name>A0AAU4K4L2_9NOCA</name>
<sequence length="59" mass="6680">MAETISDLIPLADAATLTGYSVGHLRRAVKAGEINGWRRGKRLIVVDRDEVMQHFFKRL</sequence>
<keyword evidence="2" id="KW-1185">Reference proteome</keyword>
<dbReference type="KEGG" id="whr:OG579_03845"/>
<evidence type="ECO:0000313" key="2">
    <source>
        <dbReference type="Proteomes" id="UP001432128"/>
    </source>
</evidence>
<dbReference type="EMBL" id="CP108021">
    <property type="protein sequence ID" value="WUM20963.1"/>
    <property type="molecule type" value="Genomic_DNA"/>
</dbReference>
<proteinExistence type="predicted"/>
<dbReference type="Proteomes" id="UP001432128">
    <property type="component" value="Chromosome"/>
</dbReference>
<reference evidence="1 2" key="1">
    <citation type="submission" date="2022-10" db="EMBL/GenBank/DDBJ databases">
        <title>The complete genomes of actinobacterial strains from the NBC collection.</title>
        <authorList>
            <person name="Joergensen T.S."/>
            <person name="Alvarez Arevalo M."/>
            <person name="Sterndorff E.B."/>
            <person name="Faurdal D."/>
            <person name="Vuksanovic O."/>
            <person name="Mourched A.-S."/>
            <person name="Charusanti P."/>
            <person name="Shaw S."/>
            <person name="Blin K."/>
            <person name="Weber T."/>
        </authorList>
    </citation>
    <scope>NUCLEOTIDE SEQUENCE [LARGE SCALE GENOMIC DNA]</scope>
    <source>
        <strain evidence="1 2">NBC_00319</strain>
    </source>
</reference>
<protein>
    <submittedName>
        <fullName evidence="1">Helix-turn-helix domain-containing protein</fullName>
    </submittedName>
</protein>
<organism evidence="1 2">
    <name type="scientific">Williamsia herbipolensis</name>
    <dbReference type="NCBI Taxonomy" id="1603258"/>
    <lineage>
        <taxon>Bacteria</taxon>
        <taxon>Bacillati</taxon>
        <taxon>Actinomycetota</taxon>
        <taxon>Actinomycetes</taxon>
        <taxon>Mycobacteriales</taxon>
        <taxon>Nocardiaceae</taxon>
        <taxon>Williamsia</taxon>
    </lineage>
</organism>
<dbReference type="AlphaFoldDB" id="A0AAU4K4L2"/>
<gene>
    <name evidence="1" type="ORF">OG579_03845</name>
</gene>
<evidence type="ECO:0000313" key="1">
    <source>
        <dbReference type="EMBL" id="WUM20963.1"/>
    </source>
</evidence>
<dbReference type="RefSeq" id="WP_328858155.1">
    <property type="nucleotide sequence ID" value="NZ_CP108021.1"/>
</dbReference>
<accession>A0AAU4K4L2</accession>